<sequence length="87" mass="9341">MRSTAFLTLALMGCSTWLMGCSTTTNNPQGNFGQPPQLHLTHPLNVPSSQALLHQFAAAHARADSLVRLAIPDTSAWKSLPTSYGFS</sequence>
<dbReference type="AlphaFoldDB" id="A0A1W1W201"/>
<gene>
    <name evidence="2" type="ORF">SAMN00120144_3702</name>
</gene>
<proteinExistence type="predicted"/>
<dbReference type="Proteomes" id="UP000192266">
    <property type="component" value="Unassembled WGS sequence"/>
</dbReference>
<keyword evidence="3" id="KW-1185">Reference proteome</keyword>
<accession>A0A1W1W201</accession>
<reference evidence="2 3" key="1">
    <citation type="submission" date="2017-04" db="EMBL/GenBank/DDBJ databases">
        <authorList>
            <person name="Afonso C.L."/>
            <person name="Miller P.J."/>
            <person name="Scott M.A."/>
            <person name="Spackman E."/>
            <person name="Goraichik I."/>
            <person name="Dimitrov K.M."/>
            <person name="Suarez D.L."/>
            <person name="Swayne D.E."/>
        </authorList>
    </citation>
    <scope>NUCLEOTIDE SEQUENCE [LARGE SCALE GENOMIC DNA]</scope>
    <source>
        <strain evidence="2 3">DSM 11622</strain>
    </source>
</reference>
<feature type="chain" id="PRO_5013026353" evidence="1">
    <location>
        <begin position="21"/>
        <end position="87"/>
    </location>
</feature>
<dbReference type="PROSITE" id="PS51257">
    <property type="entry name" value="PROKAR_LIPOPROTEIN"/>
    <property type="match status" value="1"/>
</dbReference>
<evidence type="ECO:0000256" key="1">
    <source>
        <dbReference type="SAM" id="SignalP"/>
    </source>
</evidence>
<protein>
    <submittedName>
        <fullName evidence="2">Uncharacterized protein</fullName>
    </submittedName>
</protein>
<dbReference type="EMBL" id="FWWW01000092">
    <property type="protein sequence ID" value="SMB99616.1"/>
    <property type="molecule type" value="Genomic_DNA"/>
</dbReference>
<feature type="signal peptide" evidence="1">
    <location>
        <begin position="1"/>
        <end position="20"/>
    </location>
</feature>
<evidence type="ECO:0000313" key="3">
    <source>
        <dbReference type="Proteomes" id="UP000192266"/>
    </source>
</evidence>
<name>A0A1W1W201_9BACT</name>
<keyword evidence="1" id="KW-0732">Signal</keyword>
<organism evidence="2 3">
    <name type="scientific">Hymenobacter roseosalivarius DSM 11622</name>
    <dbReference type="NCBI Taxonomy" id="645990"/>
    <lineage>
        <taxon>Bacteria</taxon>
        <taxon>Pseudomonadati</taxon>
        <taxon>Bacteroidota</taxon>
        <taxon>Cytophagia</taxon>
        <taxon>Cytophagales</taxon>
        <taxon>Hymenobacteraceae</taxon>
        <taxon>Hymenobacter</taxon>
    </lineage>
</organism>
<evidence type="ECO:0000313" key="2">
    <source>
        <dbReference type="EMBL" id="SMB99616.1"/>
    </source>
</evidence>